<reference evidence="2 3" key="1">
    <citation type="submission" date="2019-12" db="EMBL/GenBank/DDBJ databases">
        <title>Genome sequence of Streptomyces bambusae.</title>
        <authorList>
            <person name="Bansal K."/>
            <person name="Choksket S."/>
            <person name="Korpole S."/>
            <person name="Patil P.B."/>
        </authorList>
    </citation>
    <scope>NUCLEOTIDE SEQUENCE [LARGE SCALE GENOMIC DNA]</scope>
    <source>
        <strain evidence="2 3">SK60</strain>
    </source>
</reference>
<protein>
    <submittedName>
        <fullName evidence="2">DUF397 domain-containing protein</fullName>
    </submittedName>
</protein>
<proteinExistence type="predicted"/>
<dbReference type="EMBL" id="WTFF01000356">
    <property type="protein sequence ID" value="MBW5486208.1"/>
    <property type="molecule type" value="Genomic_DNA"/>
</dbReference>
<dbReference type="Pfam" id="PF04149">
    <property type="entry name" value="DUF397"/>
    <property type="match status" value="1"/>
</dbReference>
<dbReference type="Proteomes" id="UP000812013">
    <property type="component" value="Unassembled WGS sequence"/>
</dbReference>
<evidence type="ECO:0000259" key="1">
    <source>
        <dbReference type="Pfam" id="PF04149"/>
    </source>
</evidence>
<organism evidence="2 3">
    <name type="scientific">Streptomyces bambusae</name>
    <dbReference type="NCBI Taxonomy" id="1550616"/>
    <lineage>
        <taxon>Bacteria</taxon>
        <taxon>Bacillati</taxon>
        <taxon>Actinomycetota</taxon>
        <taxon>Actinomycetes</taxon>
        <taxon>Kitasatosporales</taxon>
        <taxon>Streptomycetaceae</taxon>
        <taxon>Streptomyces</taxon>
    </lineage>
</organism>
<feature type="domain" description="DUF397" evidence="1">
    <location>
        <begin position="16"/>
        <end position="67"/>
    </location>
</feature>
<dbReference type="InterPro" id="IPR007278">
    <property type="entry name" value="DUF397"/>
</dbReference>
<keyword evidence="3" id="KW-1185">Reference proteome</keyword>
<accession>A0ABS6ZEL6</accession>
<evidence type="ECO:0000313" key="3">
    <source>
        <dbReference type="Proteomes" id="UP000812013"/>
    </source>
</evidence>
<dbReference type="RefSeq" id="WP_219671288.1">
    <property type="nucleotide sequence ID" value="NZ_WTFF01000356.1"/>
</dbReference>
<comment type="caution">
    <text evidence="2">The sequence shown here is derived from an EMBL/GenBank/DDBJ whole genome shotgun (WGS) entry which is preliminary data.</text>
</comment>
<sequence length="80" mass="8226">MRFENGVAGDSIPAVRWVKSSASSGIGNCVEVAALPGGDFAVRNSRFPAGPALVFTRDEMTAFVAGAGAGEFDGLHEVRA</sequence>
<evidence type="ECO:0000313" key="2">
    <source>
        <dbReference type="EMBL" id="MBW5486208.1"/>
    </source>
</evidence>
<gene>
    <name evidence="2" type="ORF">GPJ59_31180</name>
</gene>
<name>A0ABS6ZEL6_9ACTN</name>